<sequence length="127" mass="13265">MGDVVNRSPIKGRSEGAGAGGVTTVLKRLEKAGLIEREQDTTDGRSSWVRLTNTGIETAGATMQAWSEAESNFFQAVPPEVLQAASDTLHEVLLAIGDGCSSLAGTLRAGSLLMWLRVVGPARNVGA</sequence>
<protein>
    <submittedName>
        <fullName evidence="2">MarR family transcriptional regulator</fullName>
    </submittedName>
</protein>
<evidence type="ECO:0000313" key="3">
    <source>
        <dbReference type="Proteomes" id="UP000305778"/>
    </source>
</evidence>
<keyword evidence="3" id="KW-1185">Reference proteome</keyword>
<dbReference type="RefSeq" id="WP_136730727.1">
    <property type="nucleotide sequence ID" value="NZ_SUMC01000157.1"/>
</dbReference>
<dbReference type="AlphaFoldDB" id="A0A4U0RN47"/>
<dbReference type="GO" id="GO:0003700">
    <property type="term" value="F:DNA-binding transcription factor activity"/>
    <property type="evidence" value="ECO:0007669"/>
    <property type="project" value="InterPro"/>
</dbReference>
<accession>A0A4U0RN47</accession>
<dbReference type="InterPro" id="IPR036390">
    <property type="entry name" value="WH_DNA-bd_sf"/>
</dbReference>
<reference evidence="2 3" key="1">
    <citation type="submission" date="2019-04" db="EMBL/GenBank/DDBJ databases">
        <title>Streptomyces oryziradicis sp. nov., a novel actinomycete isolated from rhizosphere soil of rice (Oryza sativa L.).</title>
        <authorList>
            <person name="Li C."/>
        </authorList>
    </citation>
    <scope>NUCLEOTIDE SEQUENCE [LARGE SCALE GENOMIC DNA]</scope>
    <source>
        <strain evidence="2 3">NEAU-C40</strain>
    </source>
</reference>
<name>A0A4U0RN47_9ACTN</name>
<dbReference type="Proteomes" id="UP000305778">
    <property type="component" value="Unassembled WGS sequence"/>
</dbReference>
<evidence type="ECO:0000313" key="2">
    <source>
        <dbReference type="EMBL" id="TJZ96552.1"/>
    </source>
</evidence>
<dbReference type="Pfam" id="PF01047">
    <property type="entry name" value="MarR"/>
    <property type="match status" value="1"/>
</dbReference>
<dbReference type="SUPFAM" id="SSF46785">
    <property type="entry name" value="Winged helix' DNA-binding domain"/>
    <property type="match status" value="1"/>
</dbReference>
<dbReference type="InterPro" id="IPR000835">
    <property type="entry name" value="HTH_MarR-typ"/>
</dbReference>
<evidence type="ECO:0000259" key="1">
    <source>
        <dbReference type="Pfam" id="PF01047"/>
    </source>
</evidence>
<organism evidence="2 3">
    <name type="scientific">Actinacidiphila oryziradicis</name>
    <dbReference type="NCBI Taxonomy" id="2571141"/>
    <lineage>
        <taxon>Bacteria</taxon>
        <taxon>Bacillati</taxon>
        <taxon>Actinomycetota</taxon>
        <taxon>Actinomycetes</taxon>
        <taxon>Kitasatosporales</taxon>
        <taxon>Streptomycetaceae</taxon>
        <taxon>Actinacidiphila</taxon>
    </lineage>
</organism>
<proteinExistence type="predicted"/>
<gene>
    <name evidence="2" type="ORF">FCI23_50640</name>
</gene>
<feature type="domain" description="HTH marR-type" evidence="1">
    <location>
        <begin position="22"/>
        <end position="46"/>
    </location>
</feature>
<dbReference type="Gene3D" id="1.10.10.10">
    <property type="entry name" value="Winged helix-like DNA-binding domain superfamily/Winged helix DNA-binding domain"/>
    <property type="match status" value="1"/>
</dbReference>
<comment type="caution">
    <text evidence="2">The sequence shown here is derived from an EMBL/GenBank/DDBJ whole genome shotgun (WGS) entry which is preliminary data.</text>
</comment>
<dbReference type="OrthoDB" id="3237509at2"/>
<dbReference type="EMBL" id="SUMC01000157">
    <property type="protein sequence ID" value="TJZ96552.1"/>
    <property type="molecule type" value="Genomic_DNA"/>
</dbReference>
<dbReference type="InterPro" id="IPR036388">
    <property type="entry name" value="WH-like_DNA-bd_sf"/>
</dbReference>